<evidence type="ECO:0000313" key="3">
    <source>
        <dbReference type="Proteomes" id="UP000321197"/>
    </source>
</evidence>
<evidence type="ECO:0008006" key="4">
    <source>
        <dbReference type="Google" id="ProtNLM"/>
    </source>
</evidence>
<dbReference type="PROSITE" id="PS51257">
    <property type="entry name" value="PROKAR_LIPOPROTEIN"/>
    <property type="match status" value="1"/>
</dbReference>
<dbReference type="InterPro" id="IPR008969">
    <property type="entry name" value="CarboxyPept-like_regulatory"/>
</dbReference>
<proteinExistence type="predicted"/>
<dbReference type="Gene3D" id="2.60.40.1120">
    <property type="entry name" value="Carboxypeptidase-like, regulatory domain"/>
    <property type="match status" value="1"/>
</dbReference>
<dbReference type="Proteomes" id="UP000321197">
    <property type="component" value="Unassembled WGS sequence"/>
</dbReference>
<keyword evidence="1" id="KW-0732">Signal</keyword>
<evidence type="ECO:0000313" key="2">
    <source>
        <dbReference type="EMBL" id="GEM82913.1"/>
    </source>
</evidence>
<dbReference type="Pfam" id="PF14054">
    <property type="entry name" value="DUF4249"/>
    <property type="match status" value="1"/>
</dbReference>
<feature type="chain" id="PRO_5021720396" description="Carboxypeptidase regulatory-like domain-containing protein" evidence="1">
    <location>
        <begin position="19"/>
        <end position="624"/>
    </location>
</feature>
<dbReference type="RefSeq" id="WP_119341218.1">
    <property type="nucleotide sequence ID" value="NZ_BJXL01000025.1"/>
</dbReference>
<protein>
    <recommendedName>
        <fullName evidence="4">Carboxypeptidase regulatory-like domain-containing protein</fullName>
    </recommendedName>
</protein>
<reference evidence="2 3" key="1">
    <citation type="submission" date="2019-07" db="EMBL/GenBank/DDBJ databases">
        <title>Whole genome shotgun sequence of Meiothermus hypogaeus NBRC 106114.</title>
        <authorList>
            <person name="Hosoyama A."/>
            <person name="Uohara A."/>
            <person name="Ohji S."/>
            <person name="Ichikawa N."/>
        </authorList>
    </citation>
    <scope>NUCLEOTIDE SEQUENCE [LARGE SCALE GENOMIC DNA]</scope>
    <source>
        <strain evidence="2 3">NBRC 106114</strain>
    </source>
</reference>
<dbReference type="SUPFAM" id="SSF49464">
    <property type="entry name" value="Carboxypeptidase regulatory domain-like"/>
    <property type="match status" value="1"/>
</dbReference>
<gene>
    <name evidence="2" type="ORF">MHY01S_10790</name>
</gene>
<dbReference type="EMBL" id="BJXL01000025">
    <property type="protein sequence ID" value="GEM82913.1"/>
    <property type="molecule type" value="Genomic_DNA"/>
</dbReference>
<sequence>MKKTLGLVALMGFLAACGGENNSGGNTAPSAPNTVAGLVTDIGSGVRLAGVTVRVVGSSRTATTDNRGEFILQNLPAGLVKLDFEKAGYAPGHGIAESTSSAQTVVVALKKEGTEQGYDPTQARTLFQRTEAGPYAVIFQPNSLDTTDTNLRVVVTPLDPTKEDTALPGDLVAGGASPTPLAPVTFAEFSILDSQNRRINLKPGFSATVELPIPPELRSRYRIGDKIHCYAYNPQTGRWEDFVEGTVERSSVDGTTPVLRASIRHFSWYGGAPAVQDQECVDVYVSNRFGPLEGAVVTARPGLRAVTNRNGRAFITIEKGVPVNFTATKTYTDTFVDNNGNLIPKPGAKVIDIGKVYEEDLIGLDGKNYSRTPGPCPGASVQSLRPAATNPLPIRVAPAPEGFFQAIALLQPGGVAFVQLEKGIPNADGDLDNAEPASGAQIIISDNTGKTATLSELAPGSGAYFANNFTVEPGKRYTLNIDADGNGSVDGSGSAFAVGNVAWSNLSNGGSYSASSLTATWSDSAAAQPGYNVLYQVYFQRNGGSGVSDLAFYMGSERSFQPRAQTNPPTPLAAGTYTVTLNAFSGAFSGGDLDITDNITGVGMQGQIYSVQPVNPITITLTAP</sequence>
<dbReference type="OrthoDB" id="23771at2"/>
<accession>A0A511QZW0</accession>
<dbReference type="AlphaFoldDB" id="A0A511QZW0"/>
<comment type="caution">
    <text evidence="2">The sequence shown here is derived from an EMBL/GenBank/DDBJ whole genome shotgun (WGS) entry which is preliminary data.</text>
</comment>
<evidence type="ECO:0000256" key="1">
    <source>
        <dbReference type="SAM" id="SignalP"/>
    </source>
</evidence>
<organism evidence="2 3">
    <name type="scientific">Meiothermus hypogaeus NBRC 106114</name>
    <dbReference type="NCBI Taxonomy" id="1227553"/>
    <lineage>
        <taxon>Bacteria</taxon>
        <taxon>Thermotogati</taxon>
        <taxon>Deinococcota</taxon>
        <taxon>Deinococci</taxon>
        <taxon>Thermales</taxon>
        <taxon>Thermaceae</taxon>
        <taxon>Meiothermus</taxon>
    </lineage>
</organism>
<dbReference type="Pfam" id="PF13620">
    <property type="entry name" value="CarboxypepD_reg"/>
    <property type="match status" value="1"/>
</dbReference>
<dbReference type="InterPro" id="IPR025345">
    <property type="entry name" value="DUF4249"/>
</dbReference>
<name>A0A511QZW0_9DEIN</name>
<feature type="signal peptide" evidence="1">
    <location>
        <begin position="1"/>
        <end position="18"/>
    </location>
</feature>